<dbReference type="PANTHER" id="PTHR31391">
    <property type="entry name" value="B3 DOMAIN-CONTAINING PROTEIN OS11G0197600-RELATED"/>
    <property type="match status" value="1"/>
</dbReference>
<evidence type="ECO:0000259" key="7">
    <source>
        <dbReference type="PROSITE" id="PS50863"/>
    </source>
</evidence>
<dbReference type="PROSITE" id="PS50863">
    <property type="entry name" value="B3"/>
    <property type="match status" value="3"/>
</dbReference>
<evidence type="ECO:0000256" key="4">
    <source>
        <dbReference type="ARBA" id="ARBA00023163"/>
    </source>
</evidence>
<proteinExistence type="predicted"/>
<evidence type="ECO:0000256" key="3">
    <source>
        <dbReference type="ARBA" id="ARBA00023125"/>
    </source>
</evidence>
<feature type="compositionally biased region" description="Acidic residues" evidence="6">
    <location>
        <begin position="261"/>
        <end position="281"/>
    </location>
</feature>
<dbReference type="GO" id="GO:0005634">
    <property type="term" value="C:nucleus"/>
    <property type="evidence" value="ECO:0007669"/>
    <property type="project" value="UniProtKB-SubCell"/>
</dbReference>
<dbReference type="AlphaFoldDB" id="A0A0E0GQK4"/>
<evidence type="ECO:0000256" key="5">
    <source>
        <dbReference type="ARBA" id="ARBA00023242"/>
    </source>
</evidence>
<dbReference type="Gramene" id="ONIVA03G27270.2">
    <property type="protein sequence ID" value="ONIVA03G27270.2"/>
    <property type="gene ID" value="ONIVA03G27270"/>
</dbReference>
<accession>A0A0E0GQK4</accession>
<name>A0A0E0GQK4_ORYNI</name>
<keyword evidence="3" id="KW-0238">DNA-binding</keyword>
<dbReference type="SUPFAM" id="SSF101936">
    <property type="entry name" value="DNA-binding pseudobarrel domain"/>
    <property type="match status" value="3"/>
</dbReference>
<comment type="subcellular location">
    <subcellularLocation>
        <location evidence="1">Nucleus</location>
    </subcellularLocation>
</comment>
<evidence type="ECO:0000313" key="9">
    <source>
        <dbReference type="Proteomes" id="UP000006591"/>
    </source>
</evidence>
<dbReference type="PANTHER" id="PTHR31391:SF48">
    <property type="entry name" value="B3 DOMAIN-CONTAINING PROTEIN OS03G0620500"/>
    <property type="match status" value="1"/>
</dbReference>
<dbReference type="HOGENOM" id="CLU_015069_8_2_1"/>
<dbReference type="CDD" id="cd10017">
    <property type="entry name" value="B3_DNA"/>
    <property type="match status" value="3"/>
</dbReference>
<dbReference type="InterPro" id="IPR015300">
    <property type="entry name" value="DNA-bd_pseudobarrel_sf"/>
</dbReference>
<dbReference type="InterPro" id="IPR003340">
    <property type="entry name" value="B3_DNA-bd"/>
</dbReference>
<dbReference type="Pfam" id="PF02362">
    <property type="entry name" value="B3"/>
    <property type="match status" value="2"/>
</dbReference>
<dbReference type="Gene3D" id="2.40.330.10">
    <property type="entry name" value="DNA-binding pseudobarrel domain"/>
    <property type="match status" value="3"/>
</dbReference>
<evidence type="ECO:0000256" key="6">
    <source>
        <dbReference type="SAM" id="MobiDB-lite"/>
    </source>
</evidence>
<evidence type="ECO:0000256" key="1">
    <source>
        <dbReference type="ARBA" id="ARBA00004123"/>
    </source>
</evidence>
<reference evidence="8" key="1">
    <citation type="submission" date="2015-04" db="UniProtKB">
        <authorList>
            <consortium name="EnsemblPlants"/>
        </authorList>
    </citation>
    <scope>IDENTIFICATION</scope>
    <source>
        <strain evidence="8">SL10</strain>
    </source>
</reference>
<evidence type="ECO:0000313" key="8">
    <source>
        <dbReference type="EnsemblPlants" id="ONIVA03G27270.2"/>
    </source>
</evidence>
<keyword evidence="2" id="KW-0805">Transcription regulation</keyword>
<protein>
    <recommendedName>
        <fullName evidence="7">TF-B3 domain-containing protein</fullName>
    </recommendedName>
</protein>
<feature type="region of interest" description="Disordered" evidence="6">
    <location>
        <begin position="210"/>
        <end position="290"/>
    </location>
</feature>
<keyword evidence="9" id="KW-1185">Reference proteome</keyword>
<reference evidence="8" key="2">
    <citation type="submission" date="2018-04" db="EMBL/GenBank/DDBJ databases">
        <title>OnivRS2 (Oryza nivara Reference Sequence Version 2).</title>
        <authorList>
            <person name="Zhang J."/>
            <person name="Kudrna D."/>
            <person name="Lee S."/>
            <person name="Talag J."/>
            <person name="Rajasekar S."/>
            <person name="Welchert J."/>
            <person name="Hsing Y.-I."/>
            <person name="Wing R.A."/>
        </authorList>
    </citation>
    <scope>NUCLEOTIDE SEQUENCE [LARGE SCALE GENOMIC DNA]</scope>
    <source>
        <strain evidence="8">SL10</strain>
    </source>
</reference>
<dbReference type="InterPro" id="IPR044837">
    <property type="entry name" value="REM16-like"/>
</dbReference>
<dbReference type="Proteomes" id="UP000006591">
    <property type="component" value="Chromosome 3"/>
</dbReference>
<feature type="domain" description="TF-B3" evidence="7">
    <location>
        <begin position="98"/>
        <end position="191"/>
    </location>
</feature>
<evidence type="ECO:0000256" key="2">
    <source>
        <dbReference type="ARBA" id="ARBA00023015"/>
    </source>
</evidence>
<dbReference type="EnsemblPlants" id="ONIVA03G27270.2">
    <property type="protein sequence ID" value="ONIVA03G27270.2"/>
    <property type="gene ID" value="ONIVA03G27270"/>
</dbReference>
<feature type="domain" description="TF-B3" evidence="7">
    <location>
        <begin position="506"/>
        <end position="559"/>
    </location>
</feature>
<keyword evidence="5" id="KW-0539">Nucleus</keyword>
<dbReference type="SMART" id="SM01019">
    <property type="entry name" value="B3"/>
    <property type="match status" value="3"/>
</dbReference>
<keyword evidence="4" id="KW-0804">Transcription</keyword>
<sequence>MAQGPTYSPVFPFLLTSFFFPSYCHSPGRRWRRSGRQRAGEAVGGGRSYLAAQEGAETGLNELARPRGRFTCMAGQGSQKKKSCDWSKRYVDHLNGKMKCFHLQMSANFGHSMTIPNKFLDHFGGTLSRTIELVSPKGIVYIVKVTEHMNKTILQCGWEAFVDAHHIEENDSLLFRHIENSRFEVLILDSDGCEKVFTCAGIKKTSSVQERNAAPVDISRSTHDETTQSSGSKKIVRCQRASDSQRGKTAKLAETSSSGESGEEGTDSSTSEDESSYELDDPQMPPGRNYVLSRWTSLSEAQEEKVDMLVQDIQPEIPVFVAIMKHSNVNSRRACLVIPKRYASAHFPLESQTITLQRQGKNKKWYPMFYIRKDGSGYMLYGCWKKFVRDNHVKEGDMCIFHLTKFTGGEFGATVHLLRETKSGSLGSFHTSHKRFDLRDGRTWPKVTGVRRVSSRPYLTADRVSLTEEQVRKVEEVVHSIQSEGPMYVSIMNKSNVGTDGLYIIVKMRPRSGDARMFTLGWRDFVRDNLLQTEDICLFQLMKNSERGLAMKVHIIRHNERS</sequence>
<feature type="domain" description="TF-B3" evidence="7">
    <location>
        <begin position="321"/>
        <end position="421"/>
    </location>
</feature>
<organism evidence="8">
    <name type="scientific">Oryza nivara</name>
    <name type="common">Indian wild rice</name>
    <name type="synonym">Oryza sativa f. spontanea</name>
    <dbReference type="NCBI Taxonomy" id="4536"/>
    <lineage>
        <taxon>Eukaryota</taxon>
        <taxon>Viridiplantae</taxon>
        <taxon>Streptophyta</taxon>
        <taxon>Embryophyta</taxon>
        <taxon>Tracheophyta</taxon>
        <taxon>Spermatophyta</taxon>
        <taxon>Magnoliopsida</taxon>
        <taxon>Liliopsida</taxon>
        <taxon>Poales</taxon>
        <taxon>Poaceae</taxon>
        <taxon>BOP clade</taxon>
        <taxon>Oryzoideae</taxon>
        <taxon>Oryzeae</taxon>
        <taxon>Oryzinae</taxon>
        <taxon>Oryza</taxon>
    </lineage>
</organism>
<dbReference type="GO" id="GO:0003677">
    <property type="term" value="F:DNA binding"/>
    <property type="evidence" value="ECO:0007669"/>
    <property type="project" value="UniProtKB-KW"/>
</dbReference>